<keyword evidence="4" id="KW-1185">Reference proteome</keyword>
<feature type="coiled-coil region" evidence="1">
    <location>
        <begin position="267"/>
        <end position="299"/>
    </location>
</feature>
<feature type="region of interest" description="Disordered" evidence="2">
    <location>
        <begin position="63"/>
        <end position="86"/>
    </location>
</feature>
<evidence type="ECO:0000313" key="4">
    <source>
        <dbReference type="Proteomes" id="UP001642484"/>
    </source>
</evidence>
<accession>A0ABP0JA52</accession>
<name>A0ABP0JA52_9DINO</name>
<gene>
    <name evidence="3" type="ORF">CCMP2556_LOCUS10382</name>
</gene>
<reference evidence="3 4" key="1">
    <citation type="submission" date="2024-02" db="EMBL/GenBank/DDBJ databases">
        <authorList>
            <person name="Chen Y."/>
            <person name="Shah S."/>
            <person name="Dougan E. K."/>
            <person name="Thang M."/>
            <person name="Chan C."/>
        </authorList>
    </citation>
    <scope>NUCLEOTIDE SEQUENCE [LARGE SCALE GENOMIC DNA]</scope>
</reference>
<dbReference type="Proteomes" id="UP001642484">
    <property type="component" value="Unassembled WGS sequence"/>
</dbReference>
<evidence type="ECO:0000256" key="1">
    <source>
        <dbReference type="SAM" id="Coils"/>
    </source>
</evidence>
<dbReference type="EMBL" id="CAXAMN010004858">
    <property type="protein sequence ID" value="CAK9011264.1"/>
    <property type="molecule type" value="Genomic_DNA"/>
</dbReference>
<sequence length="463" mass="53595">MPRAAPQDLDPLYVEEQQLAEELRDPRSAGRIPVALLPEGPERPRPMGLRATRVHPSLCGSLPPAESSRWMSSRHWQAPSAREELQRLERSPAVGDFPASPRCGFVVPTASDFSSAGETSGLTVEQEQQLEFEIRLLEQQMARPDSPPQQPEEVLPILQREAYVPGQVQRRKEPKPEPVGFFSEYAHLTRSEYIKLKTQRRSAALAIQTRVKIFLLRRSLLVAWRVPAARRIQGCCYTFLAKVKMLDKEKNAKLRFVLALTHFQAKVRRFIKRKQEERQRLADEEARRWQEKLRRVQIEGACKVQAKCRSFLAMDRMQFDGRQGRVATQIQRACRVHLSRLEVLHQNEVAKEQERMRLRAVMRLQTLLCLGITCEGMLGRVGCTNPCNAHLLKAYSGKQRQYGRPCQLVPMNCRSRAFNERCLKGPRAWRLRQILVGVVLTVPSWWYMPGTWYNERPEEDHWH</sequence>
<evidence type="ECO:0000256" key="2">
    <source>
        <dbReference type="SAM" id="MobiDB-lite"/>
    </source>
</evidence>
<proteinExistence type="predicted"/>
<keyword evidence="1" id="KW-0175">Coiled coil</keyword>
<comment type="caution">
    <text evidence="3">The sequence shown here is derived from an EMBL/GenBank/DDBJ whole genome shotgun (WGS) entry which is preliminary data.</text>
</comment>
<protein>
    <submittedName>
        <fullName evidence="3">Uncharacterized protein</fullName>
    </submittedName>
</protein>
<dbReference type="Pfam" id="PF00612">
    <property type="entry name" value="IQ"/>
    <property type="match status" value="1"/>
</dbReference>
<organism evidence="3 4">
    <name type="scientific">Durusdinium trenchii</name>
    <dbReference type="NCBI Taxonomy" id="1381693"/>
    <lineage>
        <taxon>Eukaryota</taxon>
        <taxon>Sar</taxon>
        <taxon>Alveolata</taxon>
        <taxon>Dinophyceae</taxon>
        <taxon>Suessiales</taxon>
        <taxon>Symbiodiniaceae</taxon>
        <taxon>Durusdinium</taxon>
    </lineage>
</organism>
<feature type="region of interest" description="Disordered" evidence="2">
    <location>
        <begin position="21"/>
        <end position="49"/>
    </location>
</feature>
<evidence type="ECO:0000313" key="3">
    <source>
        <dbReference type="EMBL" id="CAK9011264.1"/>
    </source>
</evidence>
<dbReference type="InterPro" id="IPR000048">
    <property type="entry name" value="IQ_motif_EF-hand-BS"/>
</dbReference>